<comment type="caution">
    <text evidence="4">The sequence shown here is derived from an EMBL/GenBank/DDBJ whole genome shotgun (WGS) entry which is preliminary data.</text>
</comment>
<dbReference type="CDD" id="cd00067">
    <property type="entry name" value="GAL4"/>
    <property type="match status" value="1"/>
</dbReference>
<gene>
    <name evidence="4" type="ORF">CKAH01_05977</name>
</gene>
<dbReference type="GO" id="GO:0008270">
    <property type="term" value="F:zinc ion binding"/>
    <property type="evidence" value="ECO:0007669"/>
    <property type="project" value="InterPro"/>
</dbReference>
<evidence type="ECO:0000313" key="5">
    <source>
        <dbReference type="Proteomes" id="UP001281614"/>
    </source>
</evidence>
<dbReference type="InterPro" id="IPR036864">
    <property type="entry name" value="Zn2-C6_fun-type_DNA-bd_sf"/>
</dbReference>
<feature type="compositionally biased region" description="Basic residues" evidence="2">
    <location>
        <begin position="61"/>
        <end position="71"/>
    </location>
</feature>
<dbReference type="Pfam" id="PF00172">
    <property type="entry name" value="Zn_clus"/>
    <property type="match status" value="1"/>
</dbReference>
<organism evidence="4 5">
    <name type="scientific">Colletotrichum kahawae</name>
    <name type="common">Coffee berry disease fungus</name>
    <dbReference type="NCBI Taxonomy" id="34407"/>
    <lineage>
        <taxon>Eukaryota</taxon>
        <taxon>Fungi</taxon>
        <taxon>Dikarya</taxon>
        <taxon>Ascomycota</taxon>
        <taxon>Pezizomycotina</taxon>
        <taxon>Sordariomycetes</taxon>
        <taxon>Hypocreomycetidae</taxon>
        <taxon>Glomerellales</taxon>
        <taxon>Glomerellaceae</taxon>
        <taxon>Colletotrichum</taxon>
        <taxon>Colletotrichum gloeosporioides species complex</taxon>
    </lineage>
</organism>
<dbReference type="PROSITE" id="PS00463">
    <property type="entry name" value="ZN2_CY6_FUNGAL_1"/>
    <property type="match status" value="1"/>
</dbReference>
<dbReference type="Gene3D" id="4.10.240.10">
    <property type="entry name" value="Zn(2)-C6 fungal-type DNA-binding domain"/>
    <property type="match status" value="1"/>
</dbReference>
<name>A0AAE0D6M4_COLKA</name>
<feature type="compositionally biased region" description="Low complexity" evidence="2">
    <location>
        <begin position="23"/>
        <end position="32"/>
    </location>
</feature>
<dbReference type="PANTHER" id="PTHR31668">
    <property type="entry name" value="GLUCOSE TRANSPORT TRANSCRIPTION REGULATOR RGT1-RELATED-RELATED"/>
    <property type="match status" value="1"/>
</dbReference>
<dbReference type="PANTHER" id="PTHR31668:SF30">
    <property type="entry name" value="ZN(II)2CYS6 TRANSCRIPTION FACTOR (EUROFUNG)"/>
    <property type="match status" value="1"/>
</dbReference>
<feature type="region of interest" description="Disordered" evidence="2">
    <location>
        <begin position="10"/>
        <end position="93"/>
    </location>
</feature>
<dbReference type="PROSITE" id="PS50048">
    <property type="entry name" value="ZN2_CY6_FUNGAL_2"/>
    <property type="match status" value="1"/>
</dbReference>
<accession>A0AAE0D6M4</accession>
<dbReference type="SUPFAM" id="SSF57701">
    <property type="entry name" value="Zn2/Cys6 DNA-binding domain"/>
    <property type="match status" value="1"/>
</dbReference>
<dbReference type="SMART" id="SM00066">
    <property type="entry name" value="GAL4"/>
    <property type="match status" value="1"/>
</dbReference>
<feature type="compositionally biased region" description="Basic and acidic residues" evidence="2">
    <location>
        <begin position="42"/>
        <end position="54"/>
    </location>
</feature>
<evidence type="ECO:0000256" key="1">
    <source>
        <dbReference type="ARBA" id="ARBA00023242"/>
    </source>
</evidence>
<feature type="domain" description="Zn(2)-C6 fungal-type" evidence="3">
    <location>
        <begin position="103"/>
        <end position="137"/>
    </location>
</feature>
<feature type="region of interest" description="Disordered" evidence="2">
    <location>
        <begin position="366"/>
        <end position="409"/>
    </location>
</feature>
<reference evidence="4" key="1">
    <citation type="submission" date="2023-02" db="EMBL/GenBank/DDBJ databases">
        <title>Colletotrichum kahawae CIFC_Que2 genome sequencing and assembly.</title>
        <authorList>
            <person name="Baroncelli R."/>
        </authorList>
    </citation>
    <scope>NUCLEOTIDE SEQUENCE</scope>
    <source>
        <strain evidence="4">CIFC_Que2</strain>
    </source>
</reference>
<feature type="compositionally biased region" description="Polar residues" evidence="2">
    <location>
        <begin position="158"/>
        <end position="172"/>
    </location>
</feature>
<evidence type="ECO:0000259" key="3">
    <source>
        <dbReference type="PROSITE" id="PS50048"/>
    </source>
</evidence>
<evidence type="ECO:0000256" key="2">
    <source>
        <dbReference type="SAM" id="MobiDB-lite"/>
    </source>
</evidence>
<sequence length="409" mass="44219">MVSIMSYQYPPLSNTPEVDMSHPGYAPGYSAPAPGPPMMVPRSHEQSIKERDESFPQASLKLKRSRTKPNIRPRQANIPDPNQAALANDKKRNKLGYHRTSVACGHCRRRKIRCIPSPSDTLGRCINCIRLKKECSFYPVDQPPAPQPTEARPKAPSRASTGPKVTSASSSPAMAPGQSPDMSQYQQYQHVAMPPANMAPPAMRPAGVEGSKLEHLFESRGAADSNPLVPSGASASSRSFDFQNQQMANWMPHDTASGAAKPSNLNETWTSYPQESPITPSFSPYTPQGPGPAGWGAAINTDPNVRDEMSWASFVPAGSVPFPGQAQMPSQYAAMPQGRSFGRKSSTMSMDMYSAPITTSVPGFDPQGASLSTGAVPPAGYGSWEQPYTYTKSNEGGGYEWSYDDSREQ</sequence>
<evidence type="ECO:0000313" key="4">
    <source>
        <dbReference type="EMBL" id="KAK2754963.1"/>
    </source>
</evidence>
<feature type="region of interest" description="Disordered" evidence="2">
    <location>
        <begin position="142"/>
        <end position="182"/>
    </location>
</feature>
<proteinExistence type="predicted"/>
<dbReference type="Proteomes" id="UP001281614">
    <property type="component" value="Unassembled WGS sequence"/>
</dbReference>
<keyword evidence="5" id="KW-1185">Reference proteome</keyword>
<protein>
    <submittedName>
        <fullName evidence="4">Fungal zn binuclear cluster domain containing protein</fullName>
    </submittedName>
</protein>
<dbReference type="EMBL" id="VYYT01000223">
    <property type="protein sequence ID" value="KAK2754963.1"/>
    <property type="molecule type" value="Genomic_DNA"/>
</dbReference>
<dbReference type="InterPro" id="IPR050797">
    <property type="entry name" value="Carb_Metab_Trans_Reg"/>
</dbReference>
<keyword evidence="1" id="KW-0539">Nucleus</keyword>
<dbReference type="GO" id="GO:0000981">
    <property type="term" value="F:DNA-binding transcription factor activity, RNA polymerase II-specific"/>
    <property type="evidence" value="ECO:0007669"/>
    <property type="project" value="InterPro"/>
</dbReference>
<dbReference type="InterPro" id="IPR001138">
    <property type="entry name" value="Zn2Cys6_DnaBD"/>
</dbReference>
<dbReference type="AlphaFoldDB" id="A0AAE0D6M4"/>